<evidence type="ECO:0000313" key="1">
    <source>
        <dbReference type="EMBL" id="JAI05263.1"/>
    </source>
</evidence>
<name>A0A0E9XRB0_ANGAN</name>
<reference evidence="1" key="2">
    <citation type="journal article" date="2015" name="Fish Shellfish Immunol.">
        <title>Early steps in the European eel (Anguilla anguilla)-Vibrio vulnificus interaction in the gills: Role of the RtxA13 toxin.</title>
        <authorList>
            <person name="Callol A."/>
            <person name="Pajuelo D."/>
            <person name="Ebbesson L."/>
            <person name="Teles M."/>
            <person name="MacKenzie S."/>
            <person name="Amaro C."/>
        </authorList>
    </citation>
    <scope>NUCLEOTIDE SEQUENCE</scope>
</reference>
<sequence>MLRRLYFNAMLISASQCEQVCMF</sequence>
<reference evidence="1" key="1">
    <citation type="submission" date="2014-11" db="EMBL/GenBank/DDBJ databases">
        <authorList>
            <person name="Amaro Gonzalez C."/>
        </authorList>
    </citation>
    <scope>NUCLEOTIDE SEQUENCE</scope>
</reference>
<proteinExistence type="predicted"/>
<accession>A0A0E9XRB0</accession>
<protein>
    <submittedName>
        <fullName evidence="1">Uncharacterized protein</fullName>
    </submittedName>
</protein>
<dbReference type="AlphaFoldDB" id="A0A0E9XRB0"/>
<dbReference type="EMBL" id="GBXM01003315">
    <property type="protein sequence ID" value="JAI05263.1"/>
    <property type="molecule type" value="Transcribed_RNA"/>
</dbReference>
<organism evidence="1">
    <name type="scientific">Anguilla anguilla</name>
    <name type="common">European freshwater eel</name>
    <name type="synonym">Muraena anguilla</name>
    <dbReference type="NCBI Taxonomy" id="7936"/>
    <lineage>
        <taxon>Eukaryota</taxon>
        <taxon>Metazoa</taxon>
        <taxon>Chordata</taxon>
        <taxon>Craniata</taxon>
        <taxon>Vertebrata</taxon>
        <taxon>Euteleostomi</taxon>
        <taxon>Actinopterygii</taxon>
        <taxon>Neopterygii</taxon>
        <taxon>Teleostei</taxon>
        <taxon>Anguilliformes</taxon>
        <taxon>Anguillidae</taxon>
        <taxon>Anguilla</taxon>
    </lineage>
</organism>